<dbReference type="SUPFAM" id="SSF53383">
    <property type="entry name" value="PLP-dependent transferases"/>
    <property type="match status" value="1"/>
</dbReference>
<dbReference type="InterPro" id="IPR010107">
    <property type="entry name" value="Glutamate_decarboxylase"/>
</dbReference>
<organism evidence="11 12">
    <name type="scientific">Aphanomyces stellatus</name>
    <dbReference type="NCBI Taxonomy" id="120398"/>
    <lineage>
        <taxon>Eukaryota</taxon>
        <taxon>Sar</taxon>
        <taxon>Stramenopiles</taxon>
        <taxon>Oomycota</taxon>
        <taxon>Saprolegniomycetes</taxon>
        <taxon>Saprolegniales</taxon>
        <taxon>Verrucalvaceae</taxon>
        <taxon>Aphanomyces</taxon>
    </lineage>
</organism>
<dbReference type="GO" id="GO:0005829">
    <property type="term" value="C:cytosol"/>
    <property type="evidence" value="ECO:0007669"/>
    <property type="project" value="TreeGrafter"/>
</dbReference>
<evidence type="ECO:0000313" key="10">
    <source>
        <dbReference type="EMBL" id="KAF0685998.1"/>
    </source>
</evidence>
<evidence type="ECO:0000256" key="5">
    <source>
        <dbReference type="ARBA" id="ARBA00023239"/>
    </source>
</evidence>
<protein>
    <recommendedName>
        <fullName evidence="3 9">Glutamate decarboxylase</fullName>
        <ecNumber evidence="3 9">4.1.1.15</ecNumber>
    </recommendedName>
</protein>
<accession>A0A485LJH9</accession>
<dbReference type="InterPro" id="IPR002129">
    <property type="entry name" value="PyrdxlP-dep_de-COase"/>
</dbReference>
<dbReference type="Gene3D" id="4.10.280.50">
    <property type="match status" value="1"/>
</dbReference>
<keyword evidence="5 8" id="KW-0456">Lyase</keyword>
<dbReference type="Gene3D" id="3.40.640.10">
    <property type="entry name" value="Type I PLP-dependent aspartate aminotransferase-like (Major domain)"/>
    <property type="match status" value="1"/>
</dbReference>
<dbReference type="EC" id="4.1.1.15" evidence="3 9"/>
<dbReference type="GO" id="GO:0004351">
    <property type="term" value="F:glutamate decarboxylase activity"/>
    <property type="evidence" value="ECO:0007669"/>
    <property type="project" value="UniProtKB-EC"/>
</dbReference>
<keyword evidence="4 7" id="KW-0663">Pyridoxal phosphate</keyword>
<evidence type="ECO:0000256" key="7">
    <source>
        <dbReference type="PIRSR" id="PIRSR602129-50"/>
    </source>
</evidence>
<gene>
    <name evidence="11" type="primary">Aste57867_22201</name>
    <name evidence="10" type="ORF">As57867_022132</name>
    <name evidence="11" type="ORF">ASTE57867_22201</name>
</gene>
<keyword evidence="9" id="KW-0210">Decarboxylase</keyword>
<evidence type="ECO:0000313" key="12">
    <source>
        <dbReference type="Proteomes" id="UP000332933"/>
    </source>
</evidence>
<evidence type="ECO:0000256" key="3">
    <source>
        <dbReference type="ARBA" id="ARBA00012421"/>
    </source>
</evidence>
<evidence type="ECO:0000256" key="8">
    <source>
        <dbReference type="RuleBase" id="RU000382"/>
    </source>
</evidence>
<comment type="cofactor">
    <cofactor evidence="1 7 8">
        <name>pyridoxal 5'-phosphate</name>
        <dbReference type="ChEBI" id="CHEBI:597326"/>
    </cofactor>
</comment>
<dbReference type="OrthoDB" id="5152799at2759"/>
<dbReference type="InterPro" id="IPR015421">
    <property type="entry name" value="PyrdxlP-dep_Trfase_major"/>
</dbReference>
<reference evidence="10" key="2">
    <citation type="submission" date="2019-06" db="EMBL/GenBank/DDBJ databases">
        <title>Genomics analysis of Aphanomyces spp. identifies a new class of oomycete effector associated with host adaptation.</title>
        <authorList>
            <person name="Gaulin E."/>
        </authorList>
    </citation>
    <scope>NUCLEOTIDE SEQUENCE</scope>
    <source>
        <strain evidence="10">CBS 578.67</strain>
    </source>
</reference>
<comment type="similarity">
    <text evidence="2 8">Belongs to the group II decarboxylase family.</text>
</comment>
<dbReference type="EMBL" id="VJMH01007021">
    <property type="protein sequence ID" value="KAF0685998.1"/>
    <property type="molecule type" value="Genomic_DNA"/>
</dbReference>
<dbReference type="InterPro" id="IPR015424">
    <property type="entry name" value="PyrdxlP-dep_Trfase"/>
</dbReference>
<dbReference type="Pfam" id="PF00282">
    <property type="entry name" value="Pyridoxal_deC"/>
    <property type="match status" value="1"/>
</dbReference>
<dbReference type="Proteomes" id="UP000332933">
    <property type="component" value="Unassembled WGS sequence"/>
</dbReference>
<reference evidence="11 12" key="1">
    <citation type="submission" date="2019-03" db="EMBL/GenBank/DDBJ databases">
        <authorList>
            <person name="Gaulin E."/>
            <person name="Dumas B."/>
        </authorList>
    </citation>
    <scope>NUCLEOTIDE SEQUENCE [LARGE SCALE GENOMIC DNA]</scope>
    <source>
        <strain evidence="11">CBS 568.67</strain>
    </source>
</reference>
<evidence type="ECO:0000313" key="11">
    <source>
        <dbReference type="EMBL" id="VFT98868.1"/>
    </source>
</evidence>
<dbReference type="GO" id="GO:0006538">
    <property type="term" value="P:L-glutamate catabolic process"/>
    <property type="evidence" value="ECO:0007669"/>
    <property type="project" value="TreeGrafter"/>
</dbReference>
<sequence length="479" mass="53117">MGFDEQPCETLRHDAACPVYAHPACWEGLPSKKFPLHGTPAAVAAELIKDELSLDCNPKMNLASFVTTYMEPEVEALILDGMHKNYIDLDQYPQTADLHNRCVALLGDLFHCPAKPIGTSCVGSSEAIMLAGLAMKRKWKLRREAQGLPADKPNIVMGANVQVCWHKMCRYFEIECREADVTPDALVLTAATAKPLIDEHTIGVCAVLGSTFNGEFEDVKAIHDMVEDVNAEHGWNVVIHVDAASGGFIAPFLTPELLWDFRLPLVKSINASGHKFGLVYAGIGWAMWREESDLPDDLVFHVNYLGGDQASFTLNFSKGAGNVIAQYYNFMRLGREGYRNLMQCGMHTAEYLRQRLRDTGLFDIVDKAHMPLVAFSLKNTDKFTCFDIQDKVRSRGWILPAYTCPKGAEKLVIMRVVVKQNFSQPMADMLVEDILRATAALETHAAALEGSKSASKAVHHAIGHSIHHRKLGHRTRGVC</sequence>
<dbReference type="PANTHER" id="PTHR43321:SF3">
    <property type="entry name" value="GLUTAMATE DECARBOXYLASE"/>
    <property type="match status" value="1"/>
</dbReference>
<name>A0A485LJH9_9STRA</name>
<dbReference type="FunFam" id="3.40.640.10:FF:000017">
    <property type="entry name" value="Glutamate decarboxylase"/>
    <property type="match status" value="1"/>
</dbReference>
<dbReference type="AlphaFoldDB" id="A0A485LJH9"/>
<dbReference type="GO" id="GO:0030170">
    <property type="term" value="F:pyridoxal phosphate binding"/>
    <property type="evidence" value="ECO:0007669"/>
    <property type="project" value="InterPro"/>
</dbReference>
<comment type="catalytic activity">
    <reaction evidence="6 9">
        <text>L-glutamate + H(+) = 4-aminobutanoate + CO2</text>
        <dbReference type="Rhea" id="RHEA:17785"/>
        <dbReference type="ChEBI" id="CHEBI:15378"/>
        <dbReference type="ChEBI" id="CHEBI:16526"/>
        <dbReference type="ChEBI" id="CHEBI:29985"/>
        <dbReference type="ChEBI" id="CHEBI:59888"/>
        <dbReference type="EC" id="4.1.1.15"/>
    </reaction>
</comment>
<evidence type="ECO:0000256" key="4">
    <source>
        <dbReference type="ARBA" id="ARBA00022898"/>
    </source>
</evidence>
<dbReference type="Gene3D" id="3.90.1150.160">
    <property type="match status" value="1"/>
</dbReference>
<dbReference type="NCBIfam" id="TIGR01788">
    <property type="entry name" value="Glu-decarb-GAD"/>
    <property type="match status" value="1"/>
</dbReference>
<evidence type="ECO:0000256" key="9">
    <source>
        <dbReference type="RuleBase" id="RU361171"/>
    </source>
</evidence>
<evidence type="ECO:0000256" key="1">
    <source>
        <dbReference type="ARBA" id="ARBA00001933"/>
    </source>
</evidence>
<dbReference type="EMBL" id="CAADRA010007047">
    <property type="protein sequence ID" value="VFT98868.1"/>
    <property type="molecule type" value="Genomic_DNA"/>
</dbReference>
<evidence type="ECO:0000256" key="2">
    <source>
        <dbReference type="ARBA" id="ARBA00009533"/>
    </source>
</evidence>
<evidence type="ECO:0000256" key="6">
    <source>
        <dbReference type="ARBA" id="ARBA00048868"/>
    </source>
</evidence>
<keyword evidence="12" id="KW-1185">Reference proteome</keyword>
<feature type="modified residue" description="N6-(pyridoxal phosphate)lysine" evidence="7">
    <location>
        <position position="275"/>
    </location>
</feature>
<dbReference type="PANTHER" id="PTHR43321">
    <property type="entry name" value="GLUTAMATE DECARBOXYLASE"/>
    <property type="match status" value="1"/>
</dbReference>
<proteinExistence type="inferred from homology"/>